<evidence type="ECO:0000256" key="1">
    <source>
        <dbReference type="SAM" id="MobiDB-lite"/>
    </source>
</evidence>
<dbReference type="InterPro" id="IPR033121">
    <property type="entry name" value="PEPTIDASE_A1"/>
</dbReference>
<organism evidence="3 4">
    <name type="scientific">Plectosphaerella cucumerina</name>
    <dbReference type="NCBI Taxonomy" id="40658"/>
    <lineage>
        <taxon>Eukaryota</taxon>
        <taxon>Fungi</taxon>
        <taxon>Dikarya</taxon>
        <taxon>Ascomycota</taxon>
        <taxon>Pezizomycotina</taxon>
        <taxon>Sordariomycetes</taxon>
        <taxon>Hypocreomycetidae</taxon>
        <taxon>Glomerellales</taxon>
        <taxon>Plectosphaerellaceae</taxon>
        <taxon>Plectosphaerella</taxon>
    </lineage>
</organism>
<dbReference type="AlphaFoldDB" id="A0A8K0TM95"/>
<evidence type="ECO:0000313" key="4">
    <source>
        <dbReference type="Proteomes" id="UP000813385"/>
    </source>
</evidence>
<gene>
    <name evidence="3" type="ORF">B0T11DRAFT_349612</name>
</gene>
<dbReference type="Pfam" id="PF20150">
    <property type="entry name" value="2EXR"/>
    <property type="match status" value="1"/>
</dbReference>
<proteinExistence type="predicted"/>
<feature type="domain" description="Peptidase A1" evidence="2">
    <location>
        <begin position="220"/>
        <end position="454"/>
    </location>
</feature>
<dbReference type="Pfam" id="PF00026">
    <property type="entry name" value="Asp"/>
    <property type="match status" value="1"/>
</dbReference>
<sequence>MPLVTKSGPPSPFTTDSHSIGGANNQLSTSLVSRHSTHTPTPHTSVHFRSMATAFHLFNLLPLELRQHIWELSMTPRRVPVGDFSKHSYPRAPLPPLAPPPAVLHACVESRSRLVRYYSKILTRESLSRYIWVNYELDIICINEWSIEDLDAELPPIKHLSVVVTSDENFWREIIPRIQRMPSLENLEIKPTEKATYWWRGWDDAMDHLHYRYSDIKTPVHFYVTVLSPMPDHEVPALTTDNYFKVERELRKRDMAKNPENRTTDCEKRGVYNVSLSTTGMFVADDGLEKDNSEAELDRLSWYRRNFYADDVTIAGQATLGNTSFAAYRSAEAFQNGVLGLGSIDVRAFGITFSGGDDDDAGSLVLGGVNTKKFSGTLTKVPVVDAPPGYQGAQLAQYWMTVDGATLDDGNGGQPTISGFKVALNTTSPFSNLPSDIVVAVAEAFGTVSRAHWS</sequence>
<dbReference type="Proteomes" id="UP000813385">
    <property type="component" value="Unassembled WGS sequence"/>
</dbReference>
<dbReference type="SUPFAM" id="SSF50630">
    <property type="entry name" value="Acid proteases"/>
    <property type="match status" value="1"/>
</dbReference>
<dbReference type="OrthoDB" id="4802527at2759"/>
<dbReference type="PANTHER" id="PTHR35910:SF1">
    <property type="entry name" value="2EXR DOMAIN-CONTAINING PROTEIN"/>
    <property type="match status" value="1"/>
</dbReference>
<accession>A0A8K0TM95</accession>
<dbReference type="CDD" id="cd05471">
    <property type="entry name" value="pepsin_like"/>
    <property type="match status" value="1"/>
</dbReference>
<dbReference type="EMBL" id="JAGPXD010000002">
    <property type="protein sequence ID" value="KAH7368156.1"/>
    <property type="molecule type" value="Genomic_DNA"/>
</dbReference>
<reference evidence="3" key="1">
    <citation type="journal article" date="2021" name="Nat. Commun.">
        <title>Genetic determinants of endophytism in the Arabidopsis root mycobiome.</title>
        <authorList>
            <person name="Mesny F."/>
            <person name="Miyauchi S."/>
            <person name="Thiergart T."/>
            <person name="Pickel B."/>
            <person name="Atanasova L."/>
            <person name="Karlsson M."/>
            <person name="Huettel B."/>
            <person name="Barry K.W."/>
            <person name="Haridas S."/>
            <person name="Chen C."/>
            <person name="Bauer D."/>
            <person name="Andreopoulos W."/>
            <person name="Pangilinan J."/>
            <person name="LaButti K."/>
            <person name="Riley R."/>
            <person name="Lipzen A."/>
            <person name="Clum A."/>
            <person name="Drula E."/>
            <person name="Henrissat B."/>
            <person name="Kohler A."/>
            <person name="Grigoriev I.V."/>
            <person name="Martin F.M."/>
            <person name="Hacquard S."/>
        </authorList>
    </citation>
    <scope>NUCLEOTIDE SEQUENCE</scope>
    <source>
        <strain evidence="3">MPI-CAGE-AT-0016</strain>
    </source>
</reference>
<dbReference type="Gene3D" id="2.40.70.10">
    <property type="entry name" value="Acid Proteases"/>
    <property type="match status" value="1"/>
</dbReference>
<protein>
    <submittedName>
        <fullName evidence="3">Aspartic peptidase domain-containing protein</fullName>
    </submittedName>
</protein>
<keyword evidence="4" id="KW-1185">Reference proteome</keyword>
<dbReference type="InterPro" id="IPR034164">
    <property type="entry name" value="Pepsin-like_dom"/>
</dbReference>
<dbReference type="InterPro" id="IPR021109">
    <property type="entry name" value="Peptidase_aspartic_dom_sf"/>
</dbReference>
<dbReference type="InterPro" id="IPR045518">
    <property type="entry name" value="2EXR"/>
</dbReference>
<evidence type="ECO:0000259" key="2">
    <source>
        <dbReference type="PROSITE" id="PS51767"/>
    </source>
</evidence>
<dbReference type="PROSITE" id="PS51767">
    <property type="entry name" value="PEPTIDASE_A1"/>
    <property type="match status" value="1"/>
</dbReference>
<evidence type="ECO:0000313" key="3">
    <source>
        <dbReference type="EMBL" id="KAH7368156.1"/>
    </source>
</evidence>
<comment type="caution">
    <text evidence="3">The sequence shown here is derived from an EMBL/GenBank/DDBJ whole genome shotgun (WGS) entry which is preliminary data.</text>
</comment>
<feature type="region of interest" description="Disordered" evidence="1">
    <location>
        <begin position="1"/>
        <end position="25"/>
    </location>
</feature>
<name>A0A8K0TM95_9PEZI</name>
<dbReference type="PANTHER" id="PTHR35910">
    <property type="entry name" value="2EXR DOMAIN-CONTAINING PROTEIN"/>
    <property type="match status" value="1"/>
</dbReference>
<feature type="compositionally biased region" description="Polar residues" evidence="1">
    <location>
        <begin position="13"/>
        <end position="25"/>
    </location>
</feature>